<accession>A0ABW4M6L9</accession>
<dbReference type="Proteomes" id="UP001597322">
    <property type="component" value="Unassembled WGS sequence"/>
</dbReference>
<dbReference type="RefSeq" id="WP_377401110.1">
    <property type="nucleotide sequence ID" value="NZ_JBHUEQ010000021.1"/>
</dbReference>
<dbReference type="EMBL" id="JBHUEQ010000021">
    <property type="protein sequence ID" value="MFD1746115.1"/>
    <property type="molecule type" value="Genomic_DNA"/>
</dbReference>
<evidence type="ECO:0000313" key="2">
    <source>
        <dbReference type="EMBL" id="MFD1746115.1"/>
    </source>
</evidence>
<feature type="region of interest" description="Disordered" evidence="1">
    <location>
        <begin position="68"/>
        <end position="91"/>
    </location>
</feature>
<evidence type="ECO:0000313" key="3">
    <source>
        <dbReference type="Proteomes" id="UP001597322"/>
    </source>
</evidence>
<organism evidence="2 3">
    <name type="scientific">Rhizobium helianthi</name>
    <dbReference type="NCBI Taxonomy" id="1132695"/>
    <lineage>
        <taxon>Bacteria</taxon>
        <taxon>Pseudomonadati</taxon>
        <taxon>Pseudomonadota</taxon>
        <taxon>Alphaproteobacteria</taxon>
        <taxon>Hyphomicrobiales</taxon>
        <taxon>Rhizobiaceae</taxon>
        <taxon>Rhizobium/Agrobacterium group</taxon>
        <taxon>Rhizobium</taxon>
    </lineage>
</organism>
<name>A0ABW4M6L9_9HYPH</name>
<reference evidence="3" key="1">
    <citation type="journal article" date="2019" name="Int. J. Syst. Evol. Microbiol.">
        <title>The Global Catalogue of Microorganisms (GCM) 10K type strain sequencing project: providing services to taxonomists for standard genome sequencing and annotation.</title>
        <authorList>
            <consortium name="The Broad Institute Genomics Platform"/>
            <consortium name="The Broad Institute Genome Sequencing Center for Infectious Disease"/>
            <person name="Wu L."/>
            <person name="Ma J."/>
        </authorList>
    </citation>
    <scope>NUCLEOTIDE SEQUENCE [LARGE SCALE GENOMIC DNA]</scope>
    <source>
        <strain evidence="3">CG52</strain>
    </source>
</reference>
<feature type="region of interest" description="Disordered" evidence="1">
    <location>
        <begin position="1"/>
        <end position="49"/>
    </location>
</feature>
<keyword evidence="3" id="KW-1185">Reference proteome</keyword>
<comment type="caution">
    <text evidence="2">The sequence shown here is derived from an EMBL/GenBank/DDBJ whole genome shotgun (WGS) entry which is preliminary data.</text>
</comment>
<proteinExistence type="predicted"/>
<protein>
    <submittedName>
        <fullName evidence="2">Uncharacterized protein</fullName>
    </submittedName>
</protein>
<evidence type="ECO:0000256" key="1">
    <source>
        <dbReference type="SAM" id="MobiDB-lite"/>
    </source>
</evidence>
<feature type="compositionally biased region" description="Basic and acidic residues" evidence="1">
    <location>
        <begin position="7"/>
        <end position="32"/>
    </location>
</feature>
<feature type="non-terminal residue" evidence="2">
    <location>
        <position position="1"/>
    </location>
</feature>
<sequence>SNTKPGEVGKDGKTPDASKLEASPVDKTKADAVAEEASNTKTGAVDKDGREMTVAEALDASKVQLAEANAEAGKETDAAETNPGIGKTRTAGDIDENTVVGYDENNNPITHAQYEASREKNKVLEQPVDSKETTKLVEDIYSKIGKDERVSKEFYSYLFNKYNTPTTHDGTDIYENPQNYTPSEKVQRYVDLLKANGDWKNYQEFMTTPNTGVGGTVKNEREVTKDLEGAMQTLMQDPATASLFASEYLTGVGKILNGERFQSDENGKYDEAYTKSITDIRSSLEADFDANIAKGGVFKDGVERGVNEHTMLQKYNSAMTAYSGLLSKEFLDSRSNEAQTAYNEYYNKNVDPLLPSGADGIRELTYGINKAGMSPEELRRVGMTTPTVDGFEWHNFQQEGIQTKNLDSYFENQKIDSKTQQQFKDMGFSDKVKLDGMTAAYLPTVSNLTNQVFGNSNDKDRSRFAETVMTELQPMISQLNKGFKDGAELDTYVAEVQKRLDGGDMAKYSNEIATSLKGLARGSSLADNMLLQGLGRAVENPKTENPMALKDMQAMLALGTGYEGKSVSGEVGQKVFGVTDRNWDSGMFKEFGRNDLKQYSEKMANDFRTARPGASVTEPTYSLLDKTKKVDQLVLNPLADSMAAGLNLSKPEEIAIFKQNAVQRLSQIWTLAKPGGNTEQMIRQFRDLASVSGGAFNEGSISVSDQGKMISKYGSALIKSSQTYVGAGILNSNDPMAVSYLALNGVYTAGYGAQAANITLKAPDMDFRTLTRLGEHSDAALRAAKQITGKLGGLVGVADIASLPVGVTNFVRGIKSGNFDTAETVFRSFMVGSDVGVAVDGAMNLARAVIPSSVIAGSRFAPLFSGAGGAVMSALGGAANVIGAVAGIGLGIWQQLKAEKQQDRLNSRMDDQLWRLTRNSVSQHIGPWPGAGDPWNSEDMIKRDRENMLYKQDVTPIDWAAIQENNRRRNAQA</sequence>
<gene>
    <name evidence="2" type="ORF">ACFSE1_11640</name>
</gene>